<dbReference type="PANTHER" id="PTHR38015:SF1">
    <property type="entry name" value="OPINE DEHYDROGENASE DOMAIN-CONTAINING PROTEIN"/>
    <property type="match status" value="1"/>
</dbReference>
<keyword evidence="4" id="KW-1185">Reference proteome</keyword>
<gene>
    <name evidence="3" type="ORF">CQU01_03720</name>
</gene>
<dbReference type="EMBL" id="BJXW01000005">
    <property type="protein sequence ID" value="GEN30134.1"/>
    <property type="molecule type" value="Genomic_DNA"/>
</dbReference>
<comment type="caution">
    <text evidence="3">The sequence shown here is derived from an EMBL/GenBank/DDBJ whole genome shotgun (WGS) entry which is preliminary data.</text>
</comment>
<dbReference type="AlphaFoldDB" id="A0A511UU74"/>
<dbReference type="InterPro" id="IPR008927">
    <property type="entry name" value="6-PGluconate_DH-like_C_sf"/>
</dbReference>
<proteinExistence type="predicted"/>
<dbReference type="Gene3D" id="3.40.50.720">
    <property type="entry name" value="NAD(P)-binding Rossmann-like Domain"/>
    <property type="match status" value="1"/>
</dbReference>
<dbReference type="PANTHER" id="PTHR38015">
    <property type="entry name" value="BLR6086 PROTEIN"/>
    <property type="match status" value="1"/>
</dbReference>
<name>A0A511UU74_9BACI</name>
<evidence type="ECO:0000313" key="3">
    <source>
        <dbReference type="EMBL" id="GEN30134.1"/>
    </source>
</evidence>
<protein>
    <submittedName>
        <fullName evidence="3">Octopine dehydrogenase</fullName>
    </submittedName>
</protein>
<dbReference type="SUPFAM" id="SSF48179">
    <property type="entry name" value="6-phosphogluconate dehydrogenase C-terminal domain-like"/>
    <property type="match status" value="1"/>
</dbReference>
<dbReference type="GO" id="GO:0016491">
    <property type="term" value="F:oxidoreductase activity"/>
    <property type="evidence" value="ECO:0007669"/>
    <property type="project" value="InterPro"/>
</dbReference>
<evidence type="ECO:0000259" key="1">
    <source>
        <dbReference type="Pfam" id="PF02317"/>
    </source>
</evidence>
<dbReference type="Pfam" id="PF02558">
    <property type="entry name" value="ApbA"/>
    <property type="match status" value="1"/>
</dbReference>
<accession>A0A511UU74</accession>
<reference evidence="3 4" key="1">
    <citation type="submission" date="2019-07" db="EMBL/GenBank/DDBJ databases">
        <title>Whole genome shotgun sequence of Cerasibacillus quisquiliarum NBRC 102429.</title>
        <authorList>
            <person name="Hosoyama A."/>
            <person name="Uohara A."/>
            <person name="Ohji S."/>
            <person name="Ichikawa N."/>
        </authorList>
    </citation>
    <scope>NUCLEOTIDE SEQUENCE [LARGE SCALE GENOMIC DNA]</scope>
    <source>
        <strain evidence="3 4">NBRC 102429</strain>
    </source>
</reference>
<dbReference type="InterPro" id="IPR013332">
    <property type="entry name" value="KPR_N"/>
</dbReference>
<organism evidence="3 4">
    <name type="scientific">Cerasibacillus quisquiliarum</name>
    <dbReference type="NCBI Taxonomy" id="227865"/>
    <lineage>
        <taxon>Bacteria</taxon>
        <taxon>Bacillati</taxon>
        <taxon>Bacillota</taxon>
        <taxon>Bacilli</taxon>
        <taxon>Bacillales</taxon>
        <taxon>Bacillaceae</taxon>
        <taxon>Cerasibacillus</taxon>
    </lineage>
</organism>
<dbReference type="RefSeq" id="WP_146935136.1">
    <property type="nucleotide sequence ID" value="NZ_BJXW01000005.1"/>
</dbReference>
<dbReference type="SUPFAM" id="SSF51735">
    <property type="entry name" value="NAD(P)-binding Rossmann-fold domains"/>
    <property type="match status" value="1"/>
</dbReference>
<feature type="domain" description="Ketopantoate reductase N-terminal" evidence="2">
    <location>
        <begin position="3"/>
        <end position="107"/>
    </location>
</feature>
<dbReference type="Proteomes" id="UP000321491">
    <property type="component" value="Unassembled WGS sequence"/>
</dbReference>
<evidence type="ECO:0000259" key="2">
    <source>
        <dbReference type="Pfam" id="PF02558"/>
    </source>
</evidence>
<feature type="domain" description="Opine dehydrogenase" evidence="1">
    <location>
        <begin position="183"/>
        <end position="328"/>
    </location>
</feature>
<dbReference type="InterPro" id="IPR013328">
    <property type="entry name" value="6PGD_dom2"/>
</dbReference>
<sequence length="357" mass="40372">MKVAILGAGNAGCAVAADLSIRGYDVTLIKTTDSMHNDNFQYLLENNGEIKLVENNEAKTTRINVVTRDLSELSKADIVIVYIQTNYHEELIKRMVEYIKDNQIIVFNPGYFSTAYMLKHCKSDNITIVEAQSSFIDCRIIEPGVIKVGFRNVRNPIGIYPIKDTSKAKEKLDRLGFPFEYLSSVVEAALHNPNLIVHTVGAVMSIPRIEKTKGDYVMYHEVFTPSVWNILEKLDSEKMDVLEKLGFERLSYVEACKYRNTLDDTRDAKEVFFWYAAMPTRAKGPVSVDSRYITEDVPQGLVMLEAIAKQLNIETPICTALIEMASAALGRDMRKEGRTPERLGEENIKKILNDTLK</sequence>
<dbReference type="InterPro" id="IPR003421">
    <property type="entry name" value="Opine_DH"/>
</dbReference>
<dbReference type="Pfam" id="PF02317">
    <property type="entry name" value="Octopine_DH"/>
    <property type="match status" value="1"/>
</dbReference>
<dbReference type="InterPro" id="IPR036291">
    <property type="entry name" value="NAD(P)-bd_dom_sf"/>
</dbReference>
<evidence type="ECO:0000313" key="4">
    <source>
        <dbReference type="Proteomes" id="UP000321491"/>
    </source>
</evidence>
<dbReference type="Gene3D" id="1.10.1040.10">
    <property type="entry name" value="N-(1-d-carboxylethyl)-l-norvaline Dehydrogenase, domain 2"/>
    <property type="match status" value="1"/>
</dbReference>
<dbReference type="OrthoDB" id="1073746at2"/>
<dbReference type="InterPro" id="IPR051729">
    <property type="entry name" value="Opine/Lysopine_DH"/>
</dbReference>